<dbReference type="NCBIfam" id="NF003918">
    <property type="entry name" value="PRK05443.1-2"/>
    <property type="match status" value="1"/>
</dbReference>
<feature type="binding site" evidence="8">
    <location>
        <position position="561"/>
    </location>
    <ligand>
        <name>ATP</name>
        <dbReference type="ChEBI" id="CHEBI:30616"/>
    </ligand>
</feature>
<dbReference type="PANTHER" id="PTHR30218:SF0">
    <property type="entry name" value="POLYPHOSPHATE KINASE"/>
    <property type="match status" value="1"/>
</dbReference>
<evidence type="ECO:0000259" key="12">
    <source>
        <dbReference type="Pfam" id="PF13089"/>
    </source>
</evidence>
<keyword evidence="7 8" id="KW-0460">Magnesium</keyword>
<name>A0A517YES1_9BACT</name>
<keyword evidence="1 8" id="KW-0597">Phosphoprotein</keyword>
<evidence type="ECO:0000256" key="3">
    <source>
        <dbReference type="ARBA" id="ARBA00022723"/>
    </source>
</evidence>
<organism evidence="15 16">
    <name type="scientific">Anatilimnocola aggregata</name>
    <dbReference type="NCBI Taxonomy" id="2528021"/>
    <lineage>
        <taxon>Bacteria</taxon>
        <taxon>Pseudomonadati</taxon>
        <taxon>Planctomycetota</taxon>
        <taxon>Planctomycetia</taxon>
        <taxon>Pirellulales</taxon>
        <taxon>Pirellulaceae</taxon>
        <taxon>Anatilimnocola</taxon>
    </lineage>
</organism>
<evidence type="ECO:0000256" key="10">
    <source>
        <dbReference type="SAM" id="MobiDB-lite"/>
    </source>
</evidence>
<dbReference type="RefSeq" id="WP_145091508.1">
    <property type="nucleotide sequence ID" value="NZ_CP036274.1"/>
</dbReference>
<evidence type="ECO:0000256" key="7">
    <source>
        <dbReference type="ARBA" id="ARBA00022842"/>
    </source>
</evidence>
<dbReference type="SUPFAM" id="SSF143724">
    <property type="entry name" value="PHP14-like"/>
    <property type="match status" value="1"/>
</dbReference>
<dbReference type="GO" id="GO:0046872">
    <property type="term" value="F:metal ion binding"/>
    <property type="evidence" value="ECO:0007669"/>
    <property type="project" value="UniProtKB-KW"/>
</dbReference>
<gene>
    <name evidence="8 15" type="primary">ppk</name>
    <name evidence="15" type="ORF">ETAA8_38390</name>
</gene>
<dbReference type="PIRSF" id="PIRSF015589">
    <property type="entry name" value="PP_kinase"/>
    <property type="match status" value="1"/>
</dbReference>
<evidence type="ECO:0000259" key="13">
    <source>
        <dbReference type="Pfam" id="PF13090"/>
    </source>
</evidence>
<dbReference type="GO" id="GO:0008976">
    <property type="term" value="F:polyphosphate kinase activity"/>
    <property type="evidence" value="ECO:0007669"/>
    <property type="project" value="UniProtKB-UniRule"/>
</dbReference>
<dbReference type="InterPro" id="IPR036830">
    <property type="entry name" value="PP_kinase_middle_dom_sf"/>
</dbReference>
<comment type="catalytic activity">
    <reaction evidence="8 9">
        <text>[phosphate](n) + ATP = [phosphate](n+1) + ADP</text>
        <dbReference type="Rhea" id="RHEA:19573"/>
        <dbReference type="Rhea" id="RHEA-COMP:9859"/>
        <dbReference type="Rhea" id="RHEA-COMP:14280"/>
        <dbReference type="ChEBI" id="CHEBI:16838"/>
        <dbReference type="ChEBI" id="CHEBI:30616"/>
        <dbReference type="ChEBI" id="CHEBI:456216"/>
        <dbReference type="EC" id="2.7.4.1"/>
    </reaction>
</comment>
<comment type="PTM">
    <text evidence="8 9">An intermediate of this reaction is the autophosphorylated ppk in which a phosphate is covalently linked to a histidine residue through a N-P bond.</text>
</comment>
<dbReference type="SUPFAM" id="SSF56024">
    <property type="entry name" value="Phospholipase D/nuclease"/>
    <property type="match status" value="2"/>
</dbReference>
<evidence type="ECO:0000256" key="5">
    <source>
        <dbReference type="ARBA" id="ARBA00022777"/>
    </source>
</evidence>
<dbReference type="SUPFAM" id="SSF140356">
    <property type="entry name" value="PPK N-terminal domain-like"/>
    <property type="match status" value="1"/>
</dbReference>
<dbReference type="KEGG" id="aagg:ETAA8_38390"/>
<proteinExistence type="inferred from homology"/>
<dbReference type="GO" id="GO:0006799">
    <property type="term" value="P:polyphosphate biosynthetic process"/>
    <property type="evidence" value="ECO:0007669"/>
    <property type="project" value="UniProtKB-UniRule"/>
</dbReference>
<keyword evidence="4 8" id="KW-0547">Nucleotide-binding</keyword>
<dbReference type="CDD" id="cd09168">
    <property type="entry name" value="PLDc_PaPPK1_C2_like"/>
    <property type="match status" value="1"/>
</dbReference>
<evidence type="ECO:0000313" key="16">
    <source>
        <dbReference type="Proteomes" id="UP000315017"/>
    </source>
</evidence>
<dbReference type="InterPro" id="IPR024953">
    <property type="entry name" value="PP_kinase_middle"/>
</dbReference>
<dbReference type="Gene3D" id="3.30.1840.10">
    <property type="entry name" value="Polyphosphate kinase middle domain"/>
    <property type="match status" value="1"/>
</dbReference>
<keyword evidence="3 8" id="KW-0479">Metal-binding</keyword>
<dbReference type="Pfam" id="PF17941">
    <property type="entry name" value="PP_kinase_C_1"/>
    <property type="match status" value="1"/>
</dbReference>
<dbReference type="FunFam" id="3.30.870.10:FF:000001">
    <property type="entry name" value="Polyphosphate kinase"/>
    <property type="match status" value="1"/>
</dbReference>
<evidence type="ECO:0000256" key="9">
    <source>
        <dbReference type="RuleBase" id="RU003800"/>
    </source>
</evidence>
<keyword evidence="5 8" id="KW-0418">Kinase</keyword>
<evidence type="ECO:0000256" key="4">
    <source>
        <dbReference type="ARBA" id="ARBA00022741"/>
    </source>
</evidence>
<evidence type="ECO:0000256" key="1">
    <source>
        <dbReference type="ARBA" id="ARBA00022553"/>
    </source>
</evidence>
<feature type="domain" description="Polyphosphate kinase N-terminal" evidence="12">
    <location>
        <begin position="8"/>
        <end position="111"/>
    </location>
</feature>
<keyword evidence="6 8" id="KW-0067">ATP-binding</keyword>
<evidence type="ECO:0000256" key="6">
    <source>
        <dbReference type="ARBA" id="ARBA00022840"/>
    </source>
</evidence>
<feature type="binding site" evidence="8">
    <location>
        <position position="589"/>
    </location>
    <ligand>
        <name>ATP</name>
        <dbReference type="ChEBI" id="CHEBI:30616"/>
    </ligand>
</feature>
<dbReference type="InterPro" id="IPR025198">
    <property type="entry name" value="PPK_N_dom"/>
</dbReference>
<protein>
    <recommendedName>
        <fullName evidence="8 9">Polyphosphate kinase</fullName>
        <ecNumber evidence="8 9">2.7.4.1</ecNumber>
    </recommendedName>
    <alternativeName>
        <fullName evidence="8">ATP-polyphosphate phosphotransferase</fullName>
    </alternativeName>
    <alternativeName>
        <fullName evidence="8">Polyphosphoric acid kinase</fullName>
    </alternativeName>
</protein>
<feature type="binding site" evidence="8">
    <location>
        <position position="46"/>
    </location>
    <ligand>
        <name>ATP</name>
        <dbReference type="ChEBI" id="CHEBI:30616"/>
    </ligand>
</feature>
<dbReference type="Proteomes" id="UP000315017">
    <property type="component" value="Chromosome"/>
</dbReference>
<comment type="similarity">
    <text evidence="8 9">Belongs to the polyphosphate kinase 1 (PPK1) family.</text>
</comment>
<feature type="binding site" evidence="8">
    <location>
        <position position="465"/>
    </location>
    <ligand>
        <name>ATP</name>
        <dbReference type="ChEBI" id="CHEBI:30616"/>
    </ligand>
</feature>
<feature type="binding site" evidence="8">
    <location>
        <position position="372"/>
    </location>
    <ligand>
        <name>Mg(2+)</name>
        <dbReference type="ChEBI" id="CHEBI:18420"/>
    </ligand>
</feature>
<feature type="domain" description="Polyphosphate kinase C-terminal" evidence="13">
    <location>
        <begin position="503"/>
        <end position="671"/>
    </location>
</feature>
<evidence type="ECO:0000259" key="11">
    <source>
        <dbReference type="Pfam" id="PF02503"/>
    </source>
</evidence>
<evidence type="ECO:0000313" key="15">
    <source>
        <dbReference type="EMBL" id="QDU28734.1"/>
    </source>
</evidence>
<comment type="function">
    <text evidence="8 9">Catalyzes the reversible transfer of the terminal phosphate of ATP to form a long-chain polyphosphate (polyP).</text>
</comment>
<feature type="active site" description="Phosphohistidine intermediate" evidence="8">
    <location>
        <position position="432"/>
    </location>
</feature>
<feature type="domain" description="Polyphosphate kinase C-terminal" evidence="14">
    <location>
        <begin position="329"/>
        <end position="493"/>
    </location>
</feature>
<keyword evidence="2 8" id="KW-0808">Transferase</keyword>
<dbReference type="Gene3D" id="1.20.58.310">
    <property type="entry name" value="Polyphosphate kinase N-terminal domain"/>
    <property type="match status" value="1"/>
</dbReference>
<dbReference type="EMBL" id="CP036274">
    <property type="protein sequence ID" value="QDU28734.1"/>
    <property type="molecule type" value="Genomic_DNA"/>
</dbReference>
<evidence type="ECO:0000259" key="14">
    <source>
        <dbReference type="Pfam" id="PF17941"/>
    </source>
</evidence>
<dbReference type="Pfam" id="PF13089">
    <property type="entry name" value="PP_kinase_N"/>
    <property type="match status" value="1"/>
</dbReference>
<dbReference type="NCBIfam" id="NF003921">
    <property type="entry name" value="PRK05443.2-2"/>
    <property type="match status" value="1"/>
</dbReference>
<reference evidence="15 16" key="1">
    <citation type="submission" date="2019-02" db="EMBL/GenBank/DDBJ databases">
        <title>Deep-cultivation of Planctomycetes and their phenomic and genomic characterization uncovers novel biology.</title>
        <authorList>
            <person name="Wiegand S."/>
            <person name="Jogler M."/>
            <person name="Boedeker C."/>
            <person name="Pinto D."/>
            <person name="Vollmers J."/>
            <person name="Rivas-Marin E."/>
            <person name="Kohn T."/>
            <person name="Peeters S.H."/>
            <person name="Heuer A."/>
            <person name="Rast P."/>
            <person name="Oberbeckmann S."/>
            <person name="Bunk B."/>
            <person name="Jeske O."/>
            <person name="Meyerdierks A."/>
            <person name="Storesund J.E."/>
            <person name="Kallscheuer N."/>
            <person name="Luecker S."/>
            <person name="Lage O.M."/>
            <person name="Pohl T."/>
            <person name="Merkel B.J."/>
            <person name="Hornburger P."/>
            <person name="Mueller R.-W."/>
            <person name="Bruemmer F."/>
            <person name="Labrenz M."/>
            <person name="Spormann A.M."/>
            <person name="Op den Camp H."/>
            <person name="Overmann J."/>
            <person name="Amann R."/>
            <person name="Jetten M.S.M."/>
            <person name="Mascher T."/>
            <person name="Medema M.H."/>
            <person name="Devos D.P."/>
            <person name="Kaster A.-K."/>
            <person name="Ovreas L."/>
            <person name="Rohde M."/>
            <person name="Galperin M.Y."/>
            <person name="Jogler C."/>
        </authorList>
    </citation>
    <scope>NUCLEOTIDE SEQUENCE [LARGE SCALE GENOMIC DNA]</scope>
    <source>
        <strain evidence="15 16">ETA_A8</strain>
    </source>
</reference>
<dbReference type="PANTHER" id="PTHR30218">
    <property type="entry name" value="POLYPHOSPHATE KINASE"/>
    <property type="match status" value="1"/>
</dbReference>
<evidence type="ECO:0000256" key="2">
    <source>
        <dbReference type="ARBA" id="ARBA00022679"/>
    </source>
</evidence>
<keyword evidence="16" id="KW-1185">Reference proteome</keyword>
<dbReference type="NCBIfam" id="NF003917">
    <property type="entry name" value="PRK05443.1-1"/>
    <property type="match status" value="1"/>
</dbReference>
<dbReference type="OrthoDB" id="9761456at2"/>
<sequence length="703" mass="79119">MTESNSKFFNRELSWLEFNQRVLDEATDDTTPLLERLRFLAITASNLDEFFMVRVGGLNLLIEQGITSPDPSGLTPQQQMKAITVRAHQFAQDQQGIFKDVEAKLQEAGIRRLRGSELTERRLKSVEQVFESEIFSVLTPMAVSPGIEFPLILNVHLHLCVQLKADPATPQQPRFALIPLGRTLSRFLTAGAERGYSYVLLEDAVAKFLDRFFPGETIEAHAAFRITRNADFSLRDDLAPDVMLGMQGILTARKHGQCVRLEVAADVRPEMLAFLQQSLEVTDDGVFRVEGPLELSGFMSLADLPGFDALRNEAWPPQPSLDIEPGAKLFDIIARRDVLLYHPYQSFEPVVRLVQEAAVDPDVLAIKQILYRTSRNSPIVAALAEAARRGKYVTAIVELKARFDEARNIEWARNLEEAGVQVIYGVKGLKTHAKLCIIVRREPHGVQRYVHIGTGNYNEMTARLYSDASLLTNNEELGADAVSFFNAITGYSQPQRYRKIEAAPTGLRTRLLELIEGETRRKKEGQKSLIDAKINSLVDPELISALYAASQAGVKIRLNIRGVCCLKPGVEGLSENISVISIVDRYLEHARILRFHHGGDDLVFISSADWMPRNLDRRIELLAPIEDAQCKQRLISILDTYFDDTVKSRQLKADGSYVRPKKAKTKRRRSQELLYEDARQRVKEAEQSQRTTFEPHRSATAAG</sequence>
<dbReference type="GO" id="GO:0009358">
    <property type="term" value="C:polyphosphate kinase complex"/>
    <property type="evidence" value="ECO:0007669"/>
    <property type="project" value="InterPro"/>
</dbReference>
<dbReference type="InterPro" id="IPR041108">
    <property type="entry name" value="PP_kinase_C_1"/>
</dbReference>
<feature type="domain" description="Polyphosphate kinase middle" evidence="11">
    <location>
        <begin position="124"/>
        <end position="301"/>
    </location>
</feature>
<evidence type="ECO:0000256" key="8">
    <source>
        <dbReference type="HAMAP-Rule" id="MF_00347"/>
    </source>
</evidence>
<dbReference type="InterPro" id="IPR003414">
    <property type="entry name" value="PP_kinase"/>
</dbReference>
<dbReference type="InterPro" id="IPR025200">
    <property type="entry name" value="PPK_C_dom2"/>
</dbReference>
<dbReference type="HAMAP" id="MF_00347">
    <property type="entry name" value="Polyphosphate_kinase"/>
    <property type="match status" value="1"/>
</dbReference>
<dbReference type="Gene3D" id="3.30.870.10">
    <property type="entry name" value="Endonuclease Chain A"/>
    <property type="match status" value="2"/>
</dbReference>
<dbReference type="GO" id="GO:0005524">
    <property type="term" value="F:ATP binding"/>
    <property type="evidence" value="ECO:0007669"/>
    <property type="project" value="UniProtKB-KW"/>
</dbReference>
<dbReference type="AlphaFoldDB" id="A0A517YES1"/>
<feature type="region of interest" description="Disordered" evidence="10">
    <location>
        <begin position="676"/>
        <end position="703"/>
    </location>
</feature>
<dbReference type="Pfam" id="PF02503">
    <property type="entry name" value="PP_kinase"/>
    <property type="match status" value="1"/>
</dbReference>
<dbReference type="InterPro" id="IPR036832">
    <property type="entry name" value="PPK_N_dom_sf"/>
</dbReference>
<feature type="compositionally biased region" description="Basic and acidic residues" evidence="10">
    <location>
        <begin position="676"/>
        <end position="697"/>
    </location>
</feature>
<comment type="cofactor">
    <cofactor evidence="8">
        <name>Mg(2+)</name>
        <dbReference type="ChEBI" id="CHEBI:18420"/>
    </cofactor>
</comment>
<feature type="binding site" evidence="8">
    <location>
        <position position="402"/>
    </location>
    <ligand>
        <name>Mg(2+)</name>
        <dbReference type="ChEBI" id="CHEBI:18420"/>
    </ligand>
</feature>
<dbReference type="EC" id="2.7.4.1" evidence="8 9"/>
<dbReference type="Pfam" id="PF13090">
    <property type="entry name" value="PP_kinase_C"/>
    <property type="match status" value="1"/>
</dbReference>
<dbReference type="CDD" id="cd09165">
    <property type="entry name" value="PLDc_PaPPK1_C1_like"/>
    <property type="match status" value="1"/>
</dbReference>
<dbReference type="NCBIfam" id="TIGR03705">
    <property type="entry name" value="poly_P_kin"/>
    <property type="match status" value="1"/>
</dbReference>
<accession>A0A517YES1</accession>